<dbReference type="Proteomes" id="UP000028525">
    <property type="component" value="Unassembled WGS sequence"/>
</dbReference>
<reference evidence="10 11" key="1">
    <citation type="submission" date="2014-07" db="EMBL/GenBank/DDBJ databases">
        <title>Draft genome of Clostridium celerecrescens 152B isolated from sediments associated with methane hydrate from Krishna Godavari basin.</title>
        <authorList>
            <person name="Honkalas V.S."/>
            <person name="Dabir A.P."/>
            <person name="Arora P."/>
            <person name="Dhakephalkar P.K."/>
        </authorList>
    </citation>
    <scope>NUCLEOTIDE SEQUENCE [LARGE SCALE GENOMIC DNA]</scope>
    <source>
        <strain evidence="10 11">152B</strain>
    </source>
</reference>
<sequence length="232" mass="25924">MKNLVFYLTLHYPDRETFFQILELLDHEKAGYVEIGIPVGNPFVDGAVIRQTHQEALEQTISSADVIHTLEEIRRRFTFKVVLMTYKEGVENFCLTDVPKDLYDGFLCVDGEYPTGTFPNQITVLGRSLDDEGIAKALEHNDLFAYIVSGEGKTGSFDKLPTEYVDVVKKVKSVSKTPAYVGFGIKSAEDVKEVMKNGADGAIIGTEFIKRYQLGGMDALNAYLEEFKKADA</sequence>
<keyword evidence="4" id="KW-0028">Amino-acid biosynthesis</keyword>
<evidence type="ECO:0000256" key="4">
    <source>
        <dbReference type="ARBA" id="ARBA00022605"/>
    </source>
</evidence>
<evidence type="ECO:0000256" key="9">
    <source>
        <dbReference type="RuleBase" id="RU003662"/>
    </source>
</evidence>
<evidence type="ECO:0000256" key="5">
    <source>
        <dbReference type="ARBA" id="ARBA00022822"/>
    </source>
</evidence>
<evidence type="ECO:0000256" key="8">
    <source>
        <dbReference type="ARBA" id="ARBA00049047"/>
    </source>
</evidence>
<dbReference type="GO" id="GO:0005829">
    <property type="term" value="C:cytosol"/>
    <property type="evidence" value="ECO:0007669"/>
    <property type="project" value="TreeGrafter"/>
</dbReference>
<organism evidence="10 11">
    <name type="scientific">Lacrimispora celerecrescens</name>
    <dbReference type="NCBI Taxonomy" id="29354"/>
    <lineage>
        <taxon>Bacteria</taxon>
        <taxon>Bacillati</taxon>
        <taxon>Bacillota</taxon>
        <taxon>Clostridia</taxon>
        <taxon>Lachnospirales</taxon>
        <taxon>Lachnospiraceae</taxon>
        <taxon>Lacrimispora</taxon>
    </lineage>
</organism>
<dbReference type="AlphaFoldDB" id="A0A084JDC4"/>
<keyword evidence="6" id="KW-0057">Aromatic amino acid biosynthesis</keyword>
<evidence type="ECO:0000256" key="3">
    <source>
        <dbReference type="ARBA" id="ARBA00012043"/>
    </source>
</evidence>
<keyword evidence="11" id="KW-1185">Reference proteome</keyword>
<evidence type="ECO:0000256" key="6">
    <source>
        <dbReference type="ARBA" id="ARBA00023141"/>
    </source>
</evidence>
<dbReference type="Gene3D" id="3.20.20.70">
    <property type="entry name" value="Aldolase class I"/>
    <property type="match status" value="1"/>
</dbReference>
<dbReference type="UniPathway" id="UPA00035">
    <property type="reaction ID" value="UER00044"/>
</dbReference>
<dbReference type="PANTHER" id="PTHR43406">
    <property type="entry name" value="TRYPTOPHAN SYNTHASE, ALPHA CHAIN"/>
    <property type="match status" value="1"/>
</dbReference>
<comment type="caution">
    <text evidence="10">The sequence shown here is derived from an EMBL/GenBank/DDBJ whole genome shotgun (WGS) entry which is preliminary data.</text>
</comment>
<gene>
    <name evidence="10" type="ORF">IO98_21770</name>
</gene>
<dbReference type="EMBL" id="JPME01000038">
    <property type="protein sequence ID" value="KEZ86958.1"/>
    <property type="molecule type" value="Genomic_DNA"/>
</dbReference>
<accession>A0A084JDC4</accession>
<dbReference type="PANTHER" id="PTHR43406:SF1">
    <property type="entry name" value="TRYPTOPHAN SYNTHASE ALPHA CHAIN, CHLOROPLASTIC"/>
    <property type="match status" value="1"/>
</dbReference>
<dbReference type="RefSeq" id="WP_038284414.1">
    <property type="nucleotide sequence ID" value="NZ_JPME01000038.1"/>
</dbReference>
<dbReference type="EC" id="4.2.1.20" evidence="3"/>
<proteinExistence type="inferred from homology"/>
<comment type="catalytic activity">
    <reaction evidence="8">
        <text>(1S,2R)-1-C-(indol-3-yl)glycerol 3-phosphate + L-serine = D-glyceraldehyde 3-phosphate + L-tryptophan + H2O</text>
        <dbReference type="Rhea" id="RHEA:10532"/>
        <dbReference type="ChEBI" id="CHEBI:15377"/>
        <dbReference type="ChEBI" id="CHEBI:33384"/>
        <dbReference type="ChEBI" id="CHEBI:57912"/>
        <dbReference type="ChEBI" id="CHEBI:58866"/>
        <dbReference type="ChEBI" id="CHEBI:59776"/>
        <dbReference type="EC" id="4.2.1.20"/>
    </reaction>
</comment>
<evidence type="ECO:0000256" key="2">
    <source>
        <dbReference type="ARBA" id="ARBA00011270"/>
    </source>
</evidence>
<dbReference type="InterPro" id="IPR011060">
    <property type="entry name" value="RibuloseP-bd_barrel"/>
</dbReference>
<evidence type="ECO:0000313" key="10">
    <source>
        <dbReference type="EMBL" id="KEZ86958.1"/>
    </source>
</evidence>
<comment type="pathway">
    <text evidence="1">Amino-acid biosynthesis; L-tryptophan biosynthesis; L-tryptophan from chorismate: step 5/5.</text>
</comment>
<dbReference type="InterPro" id="IPR002028">
    <property type="entry name" value="Trp_synthase_suA"/>
</dbReference>
<name>A0A084JDC4_9FIRM</name>
<dbReference type="NCBIfam" id="TIGR00262">
    <property type="entry name" value="trpA"/>
    <property type="match status" value="1"/>
</dbReference>
<dbReference type="GO" id="GO:0004834">
    <property type="term" value="F:tryptophan synthase activity"/>
    <property type="evidence" value="ECO:0007669"/>
    <property type="project" value="UniProtKB-EC"/>
</dbReference>
<comment type="subunit">
    <text evidence="2">Tetramer of two alpha and two beta chains.</text>
</comment>
<dbReference type="STRING" id="29354.IO98_21770"/>
<comment type="similarity">
    <text evidence="9">Belongs to the TrpA family.</text>
</comment>
<dbReference type="SUPFAM" id="SSF51366">
    <property type="entry name" value="Ribulose-phoshate binding barrel"/>
    <property type="match status" value="1"/>
</dbReference>
<keyword evidence="5" id="KW-0822">Tryptophan biosynthesis</keyword>
<dbReference type="Pfam" id="PF00290">
    <property type="entry name" value="Trp_syntA"/>
    <property type="match status" value="1"/>
</dbReference>
<evidence type="ECO:0000256" key="7">
    <source>
        <dbReference type="ARBA" id="ARBA00023239"/>
    </source>
</evidence>
<keyword evidence="7" id="KW-0456">Lyase</keyword>
<protein>
    <recommendedName>
        <fullName evidence="3">tryptophan synthase</fullName>
        <ecNumber evidence="3">4.2.1.20</ecNumber>
    </recommendedName>
</protein>
<dbReference type="InterPro" id="IPR013785">
    <property type="entry name" value="Aldolase_TIM"/>
</dbReference>
<evidence type="ECO:0000256" key="1">
    <source>
        <dbReference type="ARBA" id="ARBA00004733"/>
    </source>
</evidence>
<evidence type="ECO:0000313" key="11">
    <source>
        <dbReference type="Proteomes" id="UP000028525"/>
    </source>
</evidence>
<dbReference type="OrthoDB" id="9804578at2"/>